<accession>A0ABW3E1A8</accession>
<organism evidence="1 2">
    <name type="scientific">Streptosporangium algeriense</name>
    <dbReference type="NCBI Taxonomy" id="1682748"/>
    <lineage>
        <taxon>Bacteria</taxon>
        <taxon>Bacillati</taxon>
        <taxon>Actinomycetota</taxon>
        <taxon>Actinomycetes</taxon>
        <taxon>Streptosporangiales</taxon>
        <taxon>Streptosporangiaceae</taxon>
        <taxon>Streptosporangium</taxon>
    </lineage>
</organism>
<evidence type="ECO:0000313" key="1">
    <source>
        <dbReference type="EMBL" id="MFD0888846.1"/>
    </source>
</evidence>
<dbReference type="Proteomes" id="UP001597024">
    <property type="component" value="Unassembled WGS sequence"/>
</dbReference>
<comment type="caution">
    <text evidence="1">The sequence shown here is derived from an EMBL/GenBank/DDBJ whole genome shotgun (WGS) entry which is preliminary data.</text>
</comment>
<dbReference type="PANTHER" id="PTHR43383:SF2">
    <property type="entry name" value="AMIDOHYDROLASE 2 FAMILY PROTEIN"/>
    <property type="match status" value="1"/>
</dbReference>
<sequence>MTGASTALAAETSGAQAETLGREIGAIPLVDHHVHGALATALSRRGFEELITESDRPVPSWMTQFDSQLGFAVLRHCAPVLGLEPHTDPETYLTRRAELGVEEVNRRLLTAGGVGHFLVETGYRGEELLAPAGMAAATGLPADEIVRREAVAEHVVAEGTDATGFPARFEAALWERSRTARGLKTVVAYRHGLDVDPEPPTQ</sequence>
<name>A0ABW3E1A8_9ACTN</name>
<evidence type="ECO:0000313" key="2">
    <source>
        <dbReference type="Proteomes" id="UP001597024"/>
    </source>
</evidence>
<protein>
    <submittedName>
        <fullName evidence="1">Amidohydrolase</fullName>
    </submittedName>
</protein>
<reference evidence="2" key="1">
    <citation type="journal article" date="2019" name="Int. J. Syst. Evol. Microbiol.">
        <title>The Global Catalogue of Microorganisms (GCM) 10K type strain sequencing project: providing services to taxonomists for standard genome sequencing and annotation.</title>
        <authorList>
            <consortium name="The Broad Institute Genomics Platform"/>
            <consortium name="The Broad Institute Genome Sequencing Center for Infectious Disease"/>
            <person name="Wu L."/>
            <person name="Ma J."/>
        </authorList>
    </citation>
    <scope>NUCLEOTIDE SEQUENCE [LARGE SCALE GENOMIC DNA]</scope>
    <source>
        <strain evidence="2">CCUG 62974</strain>
    </source>
</reference>
<dbReference type="PANTHER" id="PTHR43383">
    <property type="entry name" value="NODULIN 6"/>
    <property type="match status" value="1"/>
</dbReference>
<proteinExistence type="predicted"/>
<gene>
    <name evidence="1" type="ORF">ACFQ08_30285</name>
</gene>
<keyword evidence="2" id="KW-1185">Reference proteome</keyword>
<dbReference type="EMBL" id="JBHTHX010001521">
    <property type="protein sequence ID" value="MFD0888846.1"/>
    <property type="molecule type" value="Genomic_DNA"/>
</dbReference>
<feature type="non-terminal residue" evidence="1">
    <location>
        <position position="202"/>
    </location>
</feature>
<dbReference type="Gene3D" id="3.20.20.140">
    <property type="entry name" value="Metal-dependent hydrolases"/>
    <property type="match status" value="1"/>
</dbReference>